<dbReference type="Pfam" id="PF14681">
    <property type="entry name" value="UPRTase"/>
    <property type="match status" value="1"/>
</dbReference>
<dbReference type="RefSeq" id="WP_091397781.1">
    <property type="nucleotide sequence ID" value="NZ_FNQY01000011.1"/>
</dbReference>
<sequence>MIRNLSEEHSLISNWVSELRDVQVQSDRLRFRRNLERIGEVAAYEISKELPWVTREVQTPLGVHGSKVLEEQPIIATILRAGLAMHQGVLNYFDKADNTFVSAYRKHREDGGFDIVLDYVSSPSIQDRILIISDPMLATGTSLAKTIVALQHLGKPAKTYIIAAIASRQGIEYLQDAIGEELNLWCGDIDETLDENGYIIPGLGDAGDLAFGEKLQH</sequence>
<dbReference type="GO" id="GO:0016757">
    <property type="term" value="F:glycosyltransferase activity"/>
    <property type="evidence" value="ECO:0007669"/>
    <property type="project" value="UniProtKB-KW"/>
</dbReference>
<dbReference type="STRING" id="551991.SAMN05192529_1113"/>
<feature type="domain" description="Phosphoribosyltransferase" evidence="1">
    <location>
        <begin position="8"/>
        <end position="212"/>
    </location>
</feature>
<dbReference type="SUPFAM" id="SSF53271">
    <property type="entry name" value="PRTase-like"/>
    <property type="match status" value="1"/>
</dbReference>
<dbReference type="CDD" id="cd06223">
    <property type="entry name" value="PRTases_typeI"/>
    <property type="match status" value="1"/>
</dbReference>
<gene>
    <name evidence="2" type="ORF">SAMN05192529_1113</name>
</gene>
<dbReference type="NCBIfam" id="NF001097">
    <property type="entry name" value="PRK00129.1"/>
    <property type="match status" value="1"/>
</dbReference>
<evidence type="ECO:0000313" key="2">
    <source>
        <dbReference type="EMBL" id="SEA22464.1"/>
    </source>
</evidence>
<dbReference type="PANTHER" id="PTHR11608">
    <property type="entry name" value="BIFUNCTIONAL PROTEIN PYRR"/>
    <property type="match status" value="1"/>
</dbReference>
<dbReference type="EMBL" id="FNQY01000011">
    <property type="protein sequence ID" value="SEA22464.1"/>
    <property type="molecule type" value="Genomic_DNA"/>
</dbReference>
<organism evidence="2 3">
    <name type="scientific">Arachidicoccus rhizosphaerae</name>
    <dbReference type="NCBI Taxonomy" id="551991"/>
    <lineage>
        <taxon>Bacteria</taxon>
        <taxon>Pseudomonadati</taxon>
        <taxon>Bacteroidota</taxon>
        <taxon>Chitinophagia</taxon>
        <taxon>Chitinophagales</taxon>
        <taxon>Chitinophagaceae</taxon>
        <taxon>Arachidicoccus</taxon>
    </lineage>
</organism>
<dbReference type="PANTHER" id="PTHR11608:SF0">
    <property type="entry name" value="BIFUNCTIONAL PROTEIN PYRR"/>
    <property type="match status" value="1"/>
</dbReference>
<protein>
    <submittedName>
        <fullName evidence="2">Uracil phosphoribosyltransferase</fullName>
    </submittedName>
</protein>
<reference evidence="2 3" key="1">
    <citation type="submission" date="2016-10" db="EMBL/GenBank/DDBJ databases">
        <authorList>
            <person name="de Groot N.N."/>
        </authorList>
    </citation>
    <scope>NUCLEOTIDE SEQUENCE [LARGE SCALE GENOMIC DNA]</scope>
    <source>
        <strain evidence="2 3">Vu-144</strain>
    </source>
</reference>
<dbReference type="AlphaFoldDB" id="A0A1H3ZGN0"/>
<keyword evidence="3" id="KW-1185">Reference proteome</keyword>
<evidence type="ECO:0000313" key="3">
    <source>
        <dbReference type="Proteomes" id="UP000199041"/>
    </source>
</evidence>
<evidence type="ECO:0000259" key="1">
    <source>
        <dbReference type="Pfam" id="PF14681"/>
    </source>
</evidence>
<accession>A0A1H3ZGN0</accession>
<dbReference type="InterPro" id="IPR000836">
    <property type="entry name" value="PRTase_dom"/>
</dbReference>
<keyword evidence="2" id="KW-0328">Glycosyltransferase</keyword>
<keyword evidence="2" id="KW-0808">Transferase</keyword>
<dbReference type="OrthoDB" id="9781675at2"/>
<dbReference type="Gene3D" id="3.40.50.2020">
    <property type="match status" value="1"/>
</dbReference>
<dbReference type="InterPro" id="IPR050137">
    <property type="entry name" value="PyrR_bifunctional"/>
</dbReference>
<dbReference type="Proteomes" id="UP000199041">
    <property type="component" value="Unassembled WGS sequence"/>
</dbReference>
<dbReference type="InterPro" id="IPR029057">
    <property type="entry name" value="PRTase-like"/>
</dbReference>
<proteinExistence type="predicted"/>
<name>A0A1H3ZGN0_9BACT</name>